<keyword evidence="2" id="KW-0808">Transferase</keyword>
<dbReference type="EMBL" id="JBBBZM010000102">
    <property type="protein sequence ID" value="KAL0634175.1"/>
    <property type="molecule type" value="Genomic_DNA"/>
</dbReference>
<sequence length="339" mass="36569">MPPPALRLLKSIARRRLATAAAAAATPSSFQVFDRTTKRLQRDRAGLNPASKSTDYLKDEIASRLVDRLLDITRPLPLVLDLGAGACHIARRLAATAPTRISHLICTDVSHALLHRDATEPWNTTLNLTRLIVDEESHTPFPVTPASLDAVLSSMSLHWTNDLPLTLTHIERALQPDAPFLAAMPGGDTLYELRGALQLAESERRGGVSPRVSPLIDVRDVAALLQRAGFVLVTVDVDDVVVDYPDVFALVADLGWMGEGNAVRGRVKGPLGRDVLVAAQAVYSALYGNEDGTLPATFRIINMIGWKKGEGQPKPLPRGSGQISIKDVLEGGGGKKKQE</sequence>
<name>A0ABR3GE39_9PEZI</name>
<dbReference type="PANTHER" id="PTHR13090">
    <property type="entry name" value="ARGININE-HYDROXYLASE NDUFAF5, MITOCHONDRIAL"/>
    <property type="match status" value="1"/>
</dbReference>
<dbReference type="Gene3D" id="3.40.50.150">
    <property type="entry name" value="Vaccinia Virus protein VP39"/>
    <property type="match status" value="1"/>
</dbReference>
<dbReference type="InterPro" id="IPR013216">
    <property type="entry name" value="Methyltransf_11"/>
</dbReference>
<feature type="domain" description="Methyltransferase type 11" evidence="4">
    <location>
        <begin position="80"/>
        <end position="179"/>
    </location>
</feature>
<evidence type="ECO:0000256" key="1">
    <source>
        <dbReference type="ARBA" id="ARBA00022603"/>
    </source>
</evidence>
<dbReference type="Proteomes" id="UP001447188">
    <property type="component" value="Unassembled WGS sequence"/>
</dbReference>
<comment type="caution">
    <text evidence="5">The sequence shown here is derived from an EMBL/GenBank/DDBJ whole genome shotgun (WGS) entry which is preliminary data.</text>
</comment>
<dbReference type="Pfam" id="PF08241">
    <property type="entry name" value="Methyltransf_11"/>
    <property type="match status" value="1"/>
</dbReference>
<feature type="region of interest" description="Disordered" evidence="3">
    <location>
        <begin position="311"/>
        <end position="339"/>
    </location>
</feature>
<organism evidence="5 6">
    <name type="scientific">Discina gigas</name>
    <dbReference type="NCBI Taxonomy" id="1032678"/>
    <lineage>
        <taxon>Eukaryota</taxon>
        <taxon>Fungi</taxon>
        <taxon>Dikarya</taxon>
        <taxon>Ascomycota</taxon>
        <taxon>Pezizomycotina</taxon>
        <taxon>Pezizomycetes</taxon>
        <taxon>Pezizales</taxon>
        <taxon>Discinaceae</taxon>
        <taxon>Discina</taxon>
    </lineage>
</organism>
<evidence type="ECO:0000313" key="6">
    <source>
        <dbReference type="Proteomes" id="UP001447188"/>
    </source>
</evidence>
<dbReference type="InterPro" id="IPR050602">
    <property type="entry name" value="Malonyl-ACP_OMT"/>
</dbReference>
<reference evidence="5 6" key="1">
    <citation type="submission" date="2024-02" db="EMBL/GenBank/DDBJ databases">
        <title>Discinaceae phylogenomics.</title>
        <authorList>
            <person name="Dirks A.C."/>
            <person name="James T.Y."/>
        </authorList>
    </citation>
    <scope>NUCLEOTIDE SEQUENCE [LARGE SCALE GENOMIC DNA]</scope>
    <source>
        <strain evidence="5 6">ACD0624</strain>
    </source>
</reference>
<dbReference type="InterPro" id="IPR029063">
    <property type="entry name" value="SAM-dependent_MTases_sf"/>
</dbReference>
<evidence type="ECO:0000259" key="4">
    <source>
        <dbReference type="Pfam" id="PF08241"/>
    </source>
</evidence>
<keyword evidence="6" id="KW-1185">Reference proteome</keyword>
<evidence type="ECO:0000256" key="3">
    <source>
        <dbReference type="SAM" id="MobiDB-lite"/>
    </source>
</evidence>
<gene>
    <name evidence="5" type="ORF">Q9L58_006913</name>
</gene>
<dbReference type="SUPFAM" id="SSF53335">
    <property type="entry name" value="S-adenosyl-L-methionine-dependent methyltransferases"/>
    <property type="match status" value="1"/>
</dbReference>
<proteinExistence type="predicted"/>
<protein>
    <recommendedName>
        <fullName evidence="4">Methyltransferase type 11 domain-containing protein</fullName>
    </recommendedName>
</protein>
<dbReference type="PANTHER" id="PTHR13090:SF1">
    <property type="entry name" value="ARGININE-HYDROXYLASE NDUFAF5, MITOCHONDRIAL"/>
    <property type="match status" value="1"/>
</dbReference>
<evidence type="ECO:0000313" key="5">
    <source>
        <dbReference type="EMBL" id="KAL0634175.1"/>
    </source>
</evidence>
<keyword evidence="1" id="KW-0489">Methyltransferase</keyword>
<accession>A0ABR3GE39</accession>
<evidence type="ECO:0000256" key="2">
    <source>
        <dbReference type="ARBA" id="ARBA00022679"/>
    </source>
</evidence>